<dbReference type="InterPro" id="IPR017452">
    <property type="entry name" value="GPCR_Rhodpsn_7TM"/>
</dbReference>
<dbReference type="InterPro" id="IPR000276">
    <property type="entry name" value="GPCR_Rhodpsn"/>
</dbReference>
<accession>A0A315VUG3</accession>
<organism evidence="15 16">
    <name type="scientific">Gambusia affinis</name>
    <name type="common">Western mosquitofish</name>
    <name type="synonym">Heterandria affinis</name>
    <dbReference type="NCBI Taxonomy" id="33528"/>
    <lineage>
        <taxon>Eukaryota</taxon>
        <taxon>Metazoa</taxon>
        <taxon>Chordata</taxon>
        <taxon>Craniata</taxon>
        <taxon>Vertebrata</taxon>
        <taxon>Euteleostomi</taxon>
        <taxon>Actinopterygii</taxon>
        <taxon>Neopterygii</taxon>
        <taxon>Teleostei</taxon>
        <taxon>Neoteleostei</taxon>
        <taxon>Acanthomorphata</taxon>
        <taxon>Ovalentaria</taxon>
        <taxon>Atherinomorphae</taxon>
        <taxon>Cyprinodontiformes</taxon>
        <taxon>Poeciliidae</taxon>
        <taxon>Poeciliinae</taxon>
        <taxon>Gambusia</taxon>
    </lineage>
</organism>
<evidence type="ECO:0000313" key="16">
    <source>
        <dbReference type="Proteomes" id="UP000250572"/>
    </source>
</evidence>
<dbReference type="InterPro" id="IPR002278">
    <property type="entry name" value="Mel_1A/1B_rcpt"/>
</dbReference>
<dbReference type="PROSITE" id="PS00237">
    <property type="entry name" value="G_PROTEIN_RECEP_F1_1"/>
    <property type="match status" value="1"/>
</dbReference>
<gene>
    <name evidence="15" type="ORF">CCH79_00013869</name>
</gene>
<keyword evidence="16" id="KW-1185">Reference proteome</keyword>
<evidence type="ECO:0000256" key="13">
    <source>
        <dbReference type="SAM" id="Phobius"/>
    </source>
</evidence>
<dbReference type="PANTHER" id="PTHR24228:SF53">
    <property type="entry name" value="MELATONIN RECEPTOR TYPE 1A"/>
    <property type="match status" value="1"/>
</dbReference>
<comment type="subcellular location">
    <subcellularLocation>
        <location evidence="1">Cell membrane</location>
        <topology evidence="1">Multi-pass membrane protein</topology>
    </subcellularLocation>
</comment>
<sequence>MKFSSARFEVRLRLITFQRPPQSFGQSETAGKASRCTKRPQAYFFNLIKQSNHLQQSAYQIVADKGSQTIFHLSHGLFPVFPDWVEVGLQPNQEILLLPLSPPMSIFRSQVKRQLDRLNRNKAAGPDGVNPRAALKTCLSSLNFNSAALYLGQPISPPPHTAIRCLPESYSANVVSPVEYMMESMGDRNLRCPSSQQLRGGGGDWEEWMDVWERPQNILKEVTGPVRLCHATSCEGLADIQCDTTRGLLSSLLPERYKIRAEAECRFSMPGSGSGDRCVLTVIFVMKCPLPKSKGSRFLVSGKTTENKRNVCGSSRPRMHTVQRLLTNMGNIFVVSLAVADLVVAIYPYPLVLTSIFHNGWNLGNIHCQISGFLMGVSVIGSIFNITGIAINRYCYICHSLKYDKLYSDKNSVCYVVLIWALTVVAIVPNLFVGSLHYDQRVYSCTFKQSASSVYTIAVVFFHFILPIMIVTYCYLRIWILVIQVRRRVKPDNRPKLTPNDIRNFVTMFVVFVLFAVCWAPLNFIGLAVAIKPEVVVPLIPEWLFVASYFMAYFNSCLNAIVYGVLNQNFRREYKRIVVSVCTARIFFQDSSNDAAERLKSKPSPLMTNNNQVKRTVIWLQRIRGPSSQNYLLHRNLEFLFSFSALSSQTSSWSWQIESRSGSAAGFFLLKFQQQEEEEFQDGNSVMS</sequence>
<evidence type="ECO:0000256" key="5">
    <source>
        <dbReference type="ARBA" id="ARBA00023040"/>
    </source>
</evidence>
<dbReference type="Gene3D" id="1.20.1070.10">
    <property type="entry name" value="Rhodopsin 7-helix transmembrane proteins"/>
    <property type="match status" value="1"/>
</dbReference>
<dbReference type="FunFam" id="1.20.1070.10:FF:000056">
    <property type="entry name" value="Melatonin receptor type 1A"/>
    <property type="match status" value="1"/>
</dbReference>
<dbReference type="InterPro" id="IPR000025">
    <property type="entry name" value="Melatonin_rcpt"/>
</dbReference>
<keyword evidence="4 13" id="KW-1133">Transmembrane helix</keyword>
<evidence type="ECO:0000256" key="6">
    <source>
        <dbReference type="ARBA" id="ARBA00023108"/>
    </source>
</evidence>
<dbReference type="PRINTS" id="PR00857">
    <property type="entry name" value="MELATONINR"/>
</dbReference>
<dbReference type="PROSITE" id="PS50262">
    <property type="entry name" value="G_PROTEIN_RECEP_F1_2"/>
    <property type="match status" value="1"/>
</dbReference>
<reference evidence="15 16" key="1">
    <citation type="journal article" date="2018" name="G3 (Bethesda)">
        <title>A High-Quality Reference Genome for the Invasive Mosquitofish Gambusia affinis Using a Chicago Library.</title>
        <authorList>
            <person name="Hoffberg S.L."/>
            <person name="Troendle N.J."/>
            <person name="Glenn T.C."/>
            <person name="Mahmud O."/>
            <person name="Louha S."/>
            <person name="Chalopin D."/>
            <person name="Bennetzen J.L."/>
            <person name="Mauricio R."/>
        </authorList>
    </citation>
    <scope>NUCLEOTIDE SEQUENCE [LARGE SCALE GENOMIC DNA]</scope>
    <source>
        <strain evidence="15">NE01/NJP1002.9</strain>
        <tissue evidence="15">Muscle</tissue>
    </source>
</reference>
<dbReference type="EMBL" id="NHOQ01001073">
    <property type="protein sequence ID" value="PWA27229.1"/>
    <property type="molecule type" value="Genomic_DNA"/>
</dbReference>
<evidence type="ECO:0000259" key="14">
    <source>
        <dbReference type="PROSITE" id="PS50262"/>
    </source>
</evidence>
<dbReference type="Pfam" id="PF00001">
    <property type="entry name" value="7tm_1"/>
    <property type="match status" value="1"/>
</dbReference>
<evidence type="ECO:0000313" key="15">
    <source>
        <dbReference type="EMBL" id="PWA27229.1"/>
    </source>
</evidence>
<evidence type="ECO:0000256" key="10">
    <source>
        <dbReference type="ARBA" id="ARBA00023224"/>
    </source>
</evidence>
<dbReference type="PANTHER" id="PTHR24228">
    <property type="entry name" value="B2 BRADYKININ RECEPTOR/ANGIOTENSIN II RECEPTOR"/>
    <property type="match status" value="1"/>
</dbReference>
<feature type="domain" description="G-protein coupled receptors family 1 profile" evidence="14">
    <location>
        <begin position="295"/>
        <end position="563"/>
    </location>
</feature>
<evidence type="ECO:0000256" key="8">
    <source>
        <dbReference type="ARBA" id="ARBA00023157"/>
    </source>
</evidence>
<feature type="transmembrane region" description="Helical" evidence="13">
    <location>
        <begin position="412"/>
        <end position="433"/>
    </location>
</feature>
<comment type="function">
    <text evidence="11">High affinity receptor for melatonin. The activity of this receptor is mediated by pertussis toxin sensitive G proteins that inhibits adenylate cyclase activity.</text>
</comment>
<dbReference type="GO" id="GO:0005886">
    <property type="term" value="C:plasma membrane"/>
    <property type="evidence" value="ECO:0007669"/>
    <property type="project" value="UniProtKB-SubCell"/>
</dbReference>
<evidence type="ECO:0000256" key="4">
    <source>
        <dbReference type="ARBA" id="ARBA00022989"/>
    </source>
</evidence>
<keyword evidence="3 12" id="KW-0812">Transmembrane</keyword>
<keyword evidence="2" id="KW-1003">Cell membrane</keyword>
<evidence type="ECO:0000256" key="1">
    <source>
        <dbReference type="ARBA" id="ARBA00004651"/>
    </source>
</evidence>
<feature type="transmembrane region" description="Helical" evidence="13">
    <location>
        <begin position="325"/>
        <end position="350"/>
    </location>
</feature>
<dbReference type="AlphaFoldDB" id="A0A315VUG3"/>
<keyword evidence="8" id="KW-1015">Disulfide bond</keyword>
<keyword evidence="9 12" id="KW-0675">Receptor</keyword>
<comment type="similarity">
    <text evidence="12">Belongs to the G-protein coupled receptor 1 family.</text>
</comment>
<feature type="transmembrane region" description="Helical" evidence="13">
    <location>
        <begin position="543"/>
        <end position="566"/>
    </location>
</feature>
<dbReference type="Proteomes" id="UP000250572">
    <property type="component" value="Unassembled WGS sequence"/>
</dbReference>
<dbReference type="PRINTS" id="PR01149">
    <property type="entry name" value="MELATONIN1AR"/>
</dbReference>
<feature type="transmembrane region" description="Helical" evidence="13">
    <location>
        <begin position="370"/>
        <end position="391"/>
    </location>
</feature>
<evidence type="ECO:0000256" key="3">
    <source>
        <dbReference type="ARBA" id="ARBA00022692"/>
    </source>
</evidence>
<evidence type="ECO:0000256" key="11">
    <source>
        <dbReference type="ARBA" id="ARBA00024876"/>
    </source>
</evidence>
<dbReference type="SUPFAM" id="SSF81321">
    <property type="entry name" value="Family A G protein-coupled receptor-like"/>
    <property type="match status" value="1"/>
</dbReference>
<keyword evidence="5 12" id="KW-0297">G-protein coupled receptor</keyword>
<keyword evidence="10 12" id="KW-0807">Transducer</keyword>
<evidence type="ECO:0000256" key="12">
    <source>
        <dbReference type="RuleBase" id="RU000688"/>
    </source>
</evidence>
<evidence type="ECO:0000256" key="2">
    <source>
        <dbReference type="ARBA" id="ARBA00022475"/>
    </source>
</evidence>
<comment type="caution">
    <text evidence="15">The sequence shown here is derived from an EMBL/GenBank/DDBJ whole genome shotgun (WGS) entry which is preliminary data.</text>
</comment>
<proteinExistence type="inferred from homology"/>
<dbReference type="PRINTS" id="PR00237">
    <property type="entry name" value="GPCRRHODOPSN"/>
</dbReference>
<dbReference type="GO" id="GO:0048511">
    <property type="term" value="P:rhythmic process"/>
    <property type="evidence" value="ECO:0007669"/>
    <property type="project" value="UniProtKB-KW"/>
</dbReference>
<dbReference type="GO" id="GO:0008502">
    <property type="term" value="F:melatonin receptor activity"/>
    <property type="evidence" value="ECO:0007669"/>
    <property type="project" value="InterPro"/>
</dbReference>
<keyword evidence="7 13" id="KW-0472">Membrane</keyword>
<keyword evidence="6" id="KW-0090">Biological rhythms</keyword>
<protein>
    <recommendedName>
        <fullName evidence="14">G-protein coupled receptors family 1 profile domain-containing protein</fullName>
    </recommendedName>
</protein>
<feature type="transmembrane region" description="Helical" evidence="13">
    <location>
        <begin position="453"/>
        <end position="483"/>
    </location>
</feature>
<evidence type="ECO:0000256" key="7">
    <source>
        <dbReference type="ARBA" id="ARBA00023136"/>
    </source>
</evidence>
<name>A0A315VUG3_GAMAF</name>
<dbReference type="STRING" id="33528.ENSGAFP00000020355"/>
<evidence type="ECO:0000256" key="9">
    <source>
        <dbReference type="ARBA" id="ARBA00023170"/>
    </source>
</evidence>
<feature type="transmembrane region" description="Helical" evidence="13">
    <location>
        <begin position="504"/>
        <end position="531"/>
    </location>
</feature>